<reference evidence="3" key="2">
    <citation type="submission" date="2021-03" db="UniProtKB">
        <authorList>
            <consortium name="EnsemblPlants"/>
        </authorList>
    </citation>
    <scope>IDENTIFICATION</scope>
</reference>
<dbReference type="KEGG" id="cqi:110731548"/>
<sequence>MVNNEDGEETTSRGDEQNVYKAAESEEGEEAMPRGNEWEVVSLTASAYAAAPGPRGDESIHEEKDPTLGEDYEAETSRALFMSGHFVFPPSQHENLPIESENLKNSKGVKEDDAGDLNVAKEGKAEQKEDENWSIEGLNVPEEFLGIPFLEEKNSRLLSVHGPGLDESTTLHRLTVDDKEQNVYEAATFSSFHSGTEIGGSAAYGESLVESDFDEPSDHGLDPSSFMSRPPKSGEEESGEIDDSGLPCGAWWKRSVASLRAQVRDTNAFWSVFVAAAVMGLVILGQRWQQERWEVLQQRWQLSVGNEKSGRILSRLKDVIVGGSRRSTYITAAPADH</sequence>
<dbReference type="InterPro" id="IPR040304">
    <property type="entry name" value="ATG8-IP-1/2"/>
</dbReference>
<dbReference type="EnsemblPlants" id="AUR62022581-RA">
    <property type="protein sequence ID" value="AUR62022581-RA:cds"/>
    <property type="gene ID" value="AUR62022581"/>
</dbReference>
<proteinExistence type="predicted"/>
<evidence type="ECO:0000256" key="1">
    <source>
        <dbReference type="SAM" id="MobiDB-lite"/>
    </source>
</evidence>
<evidence type="ECO:0000313" key="3">
    <source>
        <dbReference type="EnsemblPlants" id="AUR62022581-RA:cds"/>
    </source>
</evidence>
<feature type="region of interest" description="Disordered" evidence="1">
    <location>
        <begin position="211"/>
        <end position="244"/>
    </location>
</feature>
<dbReference type="OMA" id="GAPCKCW"/>
<keyword evidence="2" id="KW-1133">Transmembrane helix</keyword>
<evidence type="ECO:0000313" key="4">
    <source>
        <dbReference type="Proteomes" id="UP000596660"/>
    </source>
</evidence>
<dbReference type="PANTHER" id="PTHR34797">
    <property type="entry name" value="ATG8-INTERACTING PROTEIN 2"/>
    <property type="match status" value="1"/>
</dbReference>
<reference evidence="3" key="1">
    <citation type="journal article" date="2017" name="Nature">
        <title>The genome of Chenopodium quinoa.</title>
        <authorList>
            <person name="Jarvis D.E."/>
            <person name="Ho Y.S."/>
            <person name="Lightfoot D.J."/>
            <person name="Schmoeckel S.M."/>
            <person name="Li B."/>
            <person name="Borm T.J.A."/>
            <person name="Ohyanagi H."/>
            <person name="Mineta K."/>
            <person name="Michell C.T."/>
            <person name="Saber N."/>
            <person name="Kharbatia N.M."/>
            <person name="Rupper R.R."/>
            <person name="Sharp A.R."/>
            <person name="Dally N."/>
            <person name="Boughton B.A."/>
            <person name="Woo Y.H."/>
            <person name="Gao G."/>
            <person name="Schijlen E.G.W.M."/>
            <person name="Guo X."/>
            <person name="Momin A.A."/>
            <person name="Negrao S."/>
            <person name="Al-Babili S."/>
            <person name="Gehring C."/>
            <person name="Roessner U."/>
            <person name="Jung C."/>
            <person name="Murphy K."/>
            <person name="Arold S.T."/>
            <person name="Gojobori T."/>
            <person name="van der Linden C.G."/>
            <person name="van Loo E.N."/>
            <person name="Jellen E.N."/>
            <person name="Maughan P.J."/>
            <person name="Tester M."/>
        </authorList>
    </citation>
    <scope>NUCLEOTIDE SEQUENCE [LARGE SCALE GENOMIC DNA]</scope>
    <source>
        <strain evidence="3">cv. PI 614886</strain>
    </source>
</reference>
<protein>
    <recommendedName>
        <fullName evidence="5">ATG8-interacting protein 1</fullName>
    </recommendedName>
</protein>
<dbReference type="AlphaFoldDB" id="A0A803M2Y3"/>
<keyword evidence="2" id="KW-0812">Transmembrane</keyword>
<dbReference type="Gramene" id="AUR62022581-RA">
    <property type="protein sequence ID" value="AUR62022581-RA:cds"/>
    <property type="gene ID" value="AUR62022581"/>
</dbReference>
<evidence type="ECO:0008006" key="5">
    <source>
        <dbReference type="Google" id="ProtNLM"/>
    </source>
</evidence>
<dbReference type="OrthoDB" id="604034at2759"/>
<accession>A0A803M2Y3</accession>
<feature type="region of interest" description="Disordered" evidence="1">
    <location>
        <begin position="1"/>
        <end position="67"/>
    </location>
</feature>
<evidence type="ECO:0000256" key="2">
    <source>
        <dbReference type="SAM" id="Phobius"/>
    </source>
</evidence>
<feature type="compositionally biased region" description="Basic and acidic residues" evidence="1">
    <location>
        <begin position="55"/>
        <end position="67"/>
    </location>
</feature>
<name>A0A803M2Y3_CHEQI</name>
<feature type="transmembrane region" description="Helical" evidence="2">
    <location>
        <begin position="268"/>
        <end position="285"/>
    </location>
</feature>
<keyword evidence="4" id="KW-1185">Reference proteome</keyword>
<keyword evidence="2" id="KW-0472">Membrane</keyword>
<organism evidence="3 4">
    <name type="scientific">Chenopodium quinoa</name>
    <name type="common">Quinoa</name>
    <dbReference type="NCBI Taxonomy" id="63459"/>
    <lineage>
        <taxon>Eukaryota</taxon>
        <taxon>Viridiplantae</taxon>
        <taxon>Streptophyta</taxon>
        <taxon>Embryophyta</taxon>
        <taxon>Tracheophyta</taxon>
        <taxon>Spermatophyta</taxon>
        <taxon>Magnoliopsida</taxon>
        <taxon>eudicotyledons</taxon>
        <taxon>Gunneridae</taxon>
        <taxon>Pentapetalae</taxon>
        <taxon>Caryophyllales</taxon>
        <taxon>Chenopodiaceae</taxon>
        <taxon>Chenopodioideae</taxon>
        <taxon>Atripliceae</taxon>
        <taxon>Chenopodium</taxon>
    </lineage>
</organism>
<dbReference type="RefSeq" id="XP_021767097.1">
    <property type="nucleotide sequence ID" value="XM_021911405.1"/>
</dbReference>
<dbReference type="Proteomes" id="UP000596660">
    <property type="component" value="Unplaced"/>
</dbReference>
<gene>
    <name evidence="3" type="primary">LOC110731548</name>
</gene>
<dbReference type="GeneID" id="110731548"/>
<dbReference type="PANTHER" id="PTHR34797:SF1">
    <property type="entry name" value="ATG8-INTERACTING PROTEIN 2"/>
    <property type="match status" value="1"/>
</dbReference>